<keyword evidence="2" id="KW-0238">DNA-binding</keyword>
<evidence type="ECO:0000256" key="1">
    <source>
        <dbReference type="ARBA" id="ARBA00023015"/>
    </source>
</evidence>
<dbReference type="InterPro" id="IPR050204">
    <property type="entry name" value="AraC_XylS_family_regulators"/>
</dbReference>
<protein>
    <submittedName>
        <fullName evidence="5">Helix-turn-helix domain-containing protein</fullName>
    </submittedName>
</protein>
<dbReference type="Proteomes" id="UP001343492">
    <property type="component" value="Unassembled WGS sequence"/>
</dbReference>
<keyword evidence="3" id="KW-0804">Transcription</keyword>
<sequence>MGLRPGALPILTGRASDELVDRIERTDPLHLVEHDLFAEYSPSDDPEQWLERIEEMLRRRIAELAPAHPDRISTAFELAGFSDPNMVLSDFAELQGISLRKLERMVKRDFGLTPKQVLRRARALDIAAQICGVADDAEADELVLRYFDQSHLIREFAAFFGTTPSAFRASPRPLMTLNVEIRQARRLEELDRLRPGQTRPWFHGDDS</sequence>
<gene>
    <name evidence="5" type="ORF">VRS74_02990</name>
</gene>
<dbReference type="InterPro" id="IPR018060">
    <property type="entry name" value="HTH_AraC"/>
</dbReference>
<keyword evidence="6" id="KW-1185">Reference proteome</keyword>
<evidence type="ECO:0000259" key="4">
    <source>
        <dbReference type="PROSITE" id="PS01124"/>
    </source>
</evidence>
<dbReference type="PANTHER" id="PTHR46796:SF13">
    <property type="entry name" value="HTH-TYPE TRANSCRIPTIONAL ACTIVATOR RHAS"/>
    <property type="match status" value="1"/>
</dbReference>
<evidence type="ECO:0000313" key="6">
    <source>
        <dbReference type="Proteomes" id="UP001343492"/>
    </source>
</evidence>
<dbReference type="RefSeq" id="WP_354143757.1">
    <property type="nucleotide sequence ID" value="NZ_JAZDQV010000002.1"/>
</dbReference>
<keyword evidence="1" id="KW-0805">Transcription regulation</keyword>
<evidence type="ECO:0000256" key="3">
    <source>
        <dbReference type="ARBA" id="ARBA00023163"/>
    </source>
</evidence>
<feature type="domain" description="HTH araC/xylS-type" evidence="4">
    <location>
        <begin position="70"/>
        <end position="170"/>
    </location>
</feature>
<organism evidence="5 6">
    <name type="scientific">Altererythrobacter litoralis</name>
    <dbReference type="NCBI Taxonomy" id="3113904"/>
    <lineage>
        <taxon>Bacteria</taxon>
        <taxon>Pseudomonadati</taxon>
        <taxon>Pseudomonadota</taxon>
        <taxon>Alphaproteobacteria</taxon>
        <taxon>Sphingomonadales</taxon>
        <taxon>Erythrobacteraceae</taxon>
        <taxon>Altererythrobacter</taxon>
    </lineage>
</organism>
<accession>A0ABU7GCE7</accession>
<dbReference type="PANTHER" id="PTHR46796">
    <property type="entry name" value="HTH-TYPE TRANSCRIPTIONAL ACTIVATOR RHAS-RELATED"/>
    <property type="match status" value="1"/>
</dbReference>
<dbReference type="SMART" id="SM00342">
    <property type="entry name" value="HTH_ARAC"/>
    <property type="match status" value="1"/>
</dbReference>
<name>A0ABU7GCE7_9SPHN</name>
<dbReference type="Pfam" id="PF12833">
    <property type="entry name" value="HTH_18"/>
    <property type="match status" value="1"/>
</dbReference>
<evidence type="ECO:0000313" key="5">
    <source>
        <dbReference type="EMBL" id="MEE1876651.1"/>
    </source>
</evidence>
<dbReference type="PROSITE" id="PS01124">
    <property type="entry name" value="HTH_ARAC_FAMILY_2"/>
    <property type="match status" value="1"/>
</dbReference>
<reference evidence="5 6" key="1">
    <citation type="submission" date="2024-01" db="EMBL/GenBank/DDBJ databases">
        <title>The genome sequence of Erythrobacteraceae sp. strain 1XM1-14.</title>
        <authorList>
            <person name="Liu Y."/>
        </authorList>
    </citation>
    <scope>NUCLEOTIDE SEQUENCE [LARGE SCALE GENOMIC DNA]</scope>
    <source>
        <strain evidence="5 6">1XM1-14</strain>
    </source>
</reference>
<comment type="caution">
    <text evidence="5">The sequence shown here is derived from an EMBL/GenBank/DDBJ whole genome shotgun (WGS) entry which is preliminary data.</text>
</comment>
<proteinExistence type="predicted"/>
<dbReference type="Gene3D" id="1.10.10.60">
    <property type="entry name" value="Homeodomain-like"/>
    <property type="match status" value="1"/>
</dbReference>
<evidence type="ECO:0000256" key="2">
    <source>
        <dbReference type="ARBA" id="ARBA00023125"/>
    </source>
</evidence>
<dbReference type="EMBL" id="JAZDQV010000002">
    <property type="protein sequence ID" value="MEE1876651.1"/>
    <property type="molecule type" value="Genomic_DNA"/>
</dbReference>